<protein>
    <submittedName>
        <fullName evidence="2">Uncharacterized protein</fullName>
    </submittedName>
</protein>
<evidence type="ECO:0000313" key="2">
    <source>
        <dbReference type="EMBL" id="KXV58003.1"/>
    </source>
</evidence>
<comment type="caution">
    <text evidence="2">The sequence shown here is derived from an EMBL/GenBank/DDBJ whole genome shotgun (WGS) entry which is preliminary data.</text>
</comment>
<accession>A0A149TXW9</accession>
<dbReference type="AlphaFoldDB" id="A0A149TXW9"/>
<feature type="compositionally biased region" description="Basic and acidic residues" evidence="1">
    <location>
        <begin position="41"/>
        <end position="87"/>
    </location>
</feature>
<dbReference type="RefSeq" id="WP_061488018.1">
    <property type="nucleotide sequence ID" value="NZ_LHZT01000117.1"/>
</dbReference>
<feature type="compositionally biased region" description="Low complexity" evidence="1">
    <location>
        <begin position="326"/>
        <end position="345"/>
    </location>
</feature>
<evidence type="ECO:0000256" key="1">
    <source>
        <dbReference type="SAM" id="MobiDB-lite"/>
    </source>
</evidence>
<reference evidence="2 3" key="1">
    <citation type="submission" date="2015-06" db="EMBL/GenBank/DDBJ databases">
        <title>Improved classification and identification of acetic acid bacteria using matrix-assisted laser desorption/ionization time-of-flight mass spectrometry; Gluconobacter nephelii and Gluconobacter uchimurae are later heterotypic synonyms of Gluconobacter japonicus and Gluconobacter oxydans, respectively.</title>
        <authorList>
            <person name="Li L."/>
            <person name="Cleenwerck I."/>
            <person name="De Vuyst L."/>
            <person name="Vandamme P."/>
        </authorList>
    </citation>
    <scope>NUCLEOTIDE SEQUENCE [LARGE SCALE GENOMIC DNA]</scope>
    <source>
        <strain evidence="2 3">LMG 1663</strain>
    </source>
</reference>
<dbReference type="OrthoDB" id="7226296at2"/>
<dbReference type="EMBL" id="LHZT01000117">
    <property type="protein sequence ID" value="KXV58003.1"/>
    <property type="molecule type" value="Genomic_DNA"/>
</dbReference>
<proteinExistence type="predicted"/>
<dbReference type="Proteomes" id="UP000075411">
    <property type="component" value="Unassembled WGS sequence"/>
</dbReference>
<feature type="compositionally biased region" description="Low complexity" evidence="1">
    <location>
        <begin position="1"/>
        <end position="15"/>
    </location>
</feature>
<gene>
    <name evidence="2" type="ORF">AD947_07380</name>
</gene>
<feature type="region of interest" description="Disordered" evidence="1">
    <location>
        <begin position="1"/>
        <end position="137"/>
    </location>
</feature>
<feature type="compositionally biased region" description="Polar residues" evidence="1">
    <location>
        <begin position="352"/>
        <end position="366"/>
    </location>
</feature>
<name>A0A149TXW9_9PROT</name>
<dbReference type="PATRIC" id="fig|104102.12.peg.2283"/>
<feature type="region of interest" description="Disordered" evidence="1">
    <location>
        <begin position="322"/>
        <end position="388"/>
    </location>
</feature>
<organism evidence="2 3">
    <name type="scientific">Acetobacter tropicalis</name>
    <dbReference type="NCBI Taxonomy" id="104102"/>
    <lineage>
        <taxon>Bacteria</taxon>
        <taxon>Pseudomonadati</taxon>
        <taxon>Pseudomonadota</taxon>
        <taxon>Alphaproteobacteria</taxon>
        <taxon>Acetobacterales</taxon>
        <taxon>Acetobacteraceae</taxon>
        <taxon>Acetobacter</taxon>
    </lineage>
</organism>
<feature type="compositionally biased region" description="Basic and acidic residues" evidence="1">
    <location>
        <begin position="96"/>
        <end position="137"/>
    </location>
</feature>
<sequence length="388" mass="42453">MSDTISDISTDTPSTALDEGAVHDAVGAGVDEPEGQSPAKEQPDIEKSDPPKSRRDTIKAAAAKLEKEDTADGDTEKPAPVKSETGKSEGVSKGNPEADAKPEQEGQDQPSKDKPTGQPDEKERFREPPKRFLTKAKETWINTPNAVKSEVIRLERDYDELSQRAQENEQYRAGLKIFEDYAERNGVKLSQALEVFTSLDALLKQNPVQAVAEILKTVKLTPQQYAQIVQENSPQYQAQMLMPRQQAQPQQPQLTPREQQLQVQLAQEQAARVNAEVIAPFAEKHPRFAELQETVVRCLNSGMIPDNLAPYDRLEAAYDMAERLSPRSASSTSQATPAQTTAQTANPRAGKSQISGAPSSGQSTNPVRRGKMSRREALTAALDKASAS</sequence>
<evidence type="ECO:0000313" key="3">
    <source>
        <dbReference type="Proteomes" id="UP000075411"/>
    </source>
</evidence>